<dbReference type="AlphaFoldDB" id="A0A173LRJ5"/>
<proteinExistence type="predicted"/>
<dbReference type="KEGG" id="dtm:BJL86_2950"/>
<gene>
    <name evidence="3" type="ORF">BJL86_2950</name>
</gene>
<dbReference type="Proteomes" id="UP000186104">
    <property type="component" value="Chromosome"/>
</dbReference>
<keyword evidence="2" id="KW-1133">Transmembrane helix</keyword>
<accession>A0A173LRJ5</accession>
<evidence type="ECO:0000313" key="4">
    <source>
        <dbReference type="Proteomes" id="UP000186104"/>
    </source>
</evidence>
<keyword evidence="2" id="KW-0472">Membrane</keyword>
<sequence>MTRPEEPSKYTWKWTIWSTVFLGIGVVVFFMGVTAGAPLWLSLALGFGVAILGGIGMGIVPRNPPKPGIHGKGSMPGGARRQSKAPRK</sequence>
<feature type="region of interest" description="Disordered" evidence="1">
    <location>
        <begin position="63"/>
        <end position="88"/>
    </location>
</feature>
<keyword evidence="4" id="KW-1185">Reference proteome</keyword>
<keyword evidence="2" id="KW-0812">Transmembrane</keyword>
<feature type="transmembrane region" description="Helical" evidence="2">
    <location>
        <begin position="39"/>
        <end position="60"/>
    </location>
</feature>
<dbReference type="EMBL" id="CP015961">
    <property type="protein sequence ID" value="ANI93710.1"/>
    <property type="molecule type" value="Genomic_DNA"/>
</dbReference>
<evidence type="ECO:0000256" key="2">
    <source>
        <dbReference type="SAM" id="Phobius"/>
    </source>
</evidence>
<evidence type="ECO:0000256" key="1">
    <source>
        <dbReference type="SAM" id="MobiDB-lite"/>
    </source>
</evidence>
<name>A0A173LRJ5_9ACTN</name>
<organism evidence="3 4">
    <name type="scientific">Dietzia timorensis</name>
    <dbReference type="NCBI Taxonomy" id="499555"/>
    <lineage>
        <taxon>Bacteria</taxon>
        <taxon>Bacillati</taxon>
        <taxon>Actinomycetota</taxon>
        <taxon>Actinomycetes</taxon>
        <taxon>Mycobacteriales</taxon>
        <taxon>Dietziaceae</taxon>
        <taxon>Dietzia</taxon>
    </lineage>
</organism>
<dbReference type="RefSeq" id="WP_067477411.1">
    <property type="nucleotide sequence ID" value="NZ_CP015961.1"/>
</dbReference>
<reference evidence="3 4" key="1">
    <citation type="submission" date="2016-06" db="EMBL/GenBank/DDBJ databases">
        <title>Complete genome sequence of a saline-alkali tolerant type strain Dietzia timorensis ID05-A0528T.</title>
        <authorList>
            <person name="Wu X."/>
        </authorList>
    </citation>
    <scope>NUCLEOTIDE SEQUENCE [LARGE SCALE GENOMIC DNA]</scope>
    <source>
        <strain evidence="3 4">ID05-A0528</strain>
    </source>
</reference>
<protein>
    <submittedName>
        <fullName evidence="3">Uncharacterized protein</fullName>
    </submittedName>
</protein>
<evidence type="ECO:0000313" key="3">
    <source>
        <dbReference type="EMBL" id="ANI93710.1"/>
    </source>
</evidence>
<dbReference type="OrthoDB" id="4774283at2"/>
<feature type="transmembrane region" description="Helical" evidence="2">
    <location>
        <begin position="12"/>
        <end position="33"/>
    </location>
</feature>